<organism evidence="4 5">
    <name type="scientific">Candidatus Gottesmanbacteria bacterium RIFCSPHIGHO2_01_FULL_42_12</name>
    <dbReference type="NCBI Taxonomy" id="1798377"/>
    <lineage>
        <taxon>Bacteria</taxon>
        <taxon>Candidatus Gottesmaniibacteriota</taxon>
    </lineage>
</organism>
<dbReference type="PANTHER" id="PTHR30508:SF1">
    <property type="entry name" value="UPF0051 PROTEIN ABCI8, CHLOROPLASTIC-RELATED"/>
    <property type="match status" value="1"/>
</dbReference>
<dbReference type="Pfam" id="PF01458">
    <property type="entry name" value="SUFBD_core"/>
    <property type="match status" value="1"/>
</dbReference>
<dbReference type="EMBL" id="MFJG01000021">
    <property type="protein sequence ID" value="OGG06787.1"/>
    <property type="molecule type" value="Genomic_DNA"/>
</dbReference>
<dbReference type="NCBIfam" id="TIGR01980">
    <property type="entry name" value="sufB"/>
    <property type="match status" value="1"/>
</dbReference>
<comment type="caution">
    <text evidence="4">The sequence shown here is derived from an EMBL/GenBank/DDBJ whole genome shotgun (WGS) entry which is preliminary data.</text>
</comment>
<evidence type="ECO:0000313" key="4">
    <source>
        <dbReference type="EMBL" id="OGG06787.1"/>
    </source>
</evidence>
<dbReference type="Proteomes" id="UP000178681">
    <property type="component" value="Unassembled WGS sequence"/>
</dbReference>
<evidence type="ECO:0000259" key="3">
    <source>
        <dbReference type="Pfam" id="PF19295"/>
    </source>
</evidence>
<gene>
    <name evidence="4" type="ORF">A2872_00970</name>
</gene>
<dbReference type="NCBIfam" id="TIGR01981">
    <property type="entry name" value="sufD"/>
    <property type="match status" value="1"/>
</dbReference>
<dbReference type="InterPro" id="IPR055346">
    <property type="entry name" value="Fe-S_cluster_assembly_SufBD"/>
</dbReference>
<protein>
    <submittedName>
        <fullName evidence="4">Fe-S cluster assembly protein SufB</fullName>
    </submittedName>
</protein>
<comment type="similarity">
    <text evidence="1">Belongs to the iron-sulfur cluster assembly SufBD family.</text>
</comment>
<dbReference type="InterPro" id="IPR037284">
    <property type="entry name" value="SUF_FeS_clus_asmbl_SufBD_sf"/>
</dbReference>
<reference evidence="4 5" key="1">
    <citation type="journal article" date="2016" name="Nat. Commun.">
        <title>Thousands of microbial genomes shed light on interconnected biogeochemical processes in an aquifer system.</title>
        <authorList>
            <person name="Anantharaman K."/>
            <person name="Brown C.T."/>
            <person name="Hug L.A."/>
            <person name="Sharon I."/>
            <person name="Castelle C.J."/>
            <person name="Probst A.J."/>
            <person name="Thomas B.C."/>
            <person name="Singh A."/>
            <person name="Wilkins M.J."/>
            <person name="Karaoz U."/>
            <person name="Brodie E.L."/>
            <person name="Williams K.H."/>
            <person name="Hubbard S.S."/>
            <person name="Banfield J.F."/>
        </authorList>
    </citation>
    <scope>NUCLEOTIDE SEQUENCE [LARGE SCALE GENOMIC DNA]</scope>
</reference>
<evidence type="ECO:0000313" key="5">
    <source>
        <dbReference type="Proteomes" id="UP000178681"/>
    </source>
</evidence>
<dbReference type="InterPro" id="IPR000825">
    <property type="entry name" value="SUF_FeS_clus_asmbl_SufBD_core"/>
</dbReference>
<dbReference type="GO" id="GO:0016226">
    <property type="term" value="P:iron-sulfur cluster assembly"/>
    <property type="evidence" value="ECO:0007669"/>
    <property type="project" value="InterPro"/>
</dbReference>
<accession>A0A1F5Z3P0</accession>
<dbReference type="STRING" id="1798377.A2872_00970"/>
<dbReference type="InterPro" id="IPR010231">
    <property type="entry name" value="SUF_FeS_clus_asmbl_SufB"/>
</dbReference>
<name>A0A1F5Z3P0_9BACT</name>
<evidence type="ECO:0000259" key="2">
    <source>
        <dbReference type="Pfam" id="PF01458"/>
    </source>
</evidence>
<dbReference type="AlphaFoldDB" id="A0A1F5Z3P0"/>
<dbReference type="SUPFAM" id="SSF101960">
    <property type="entry name" value="Stabilizer of iron transporter SufD"/>
    <property type="match status" value="1"/>
</dbReference>
<evidence type="ECO:0000256" key="1">
    <source>
        <dbReference type="ARBA" id="ARBA00043967"/>
    </source>
</evidence>
<sequence>MPISNPIPLEYKLGFHDEVEYAKTVSKGISPKIVQEISGTKLEPEWMLKFRLESLNRFQTINMPPWAPKTDIDFDNFTYYLSPTKKKASTWDDLPENIKKTYEKIGVPQKEREFLAGVEAQYDSEAIYGSIKNKLESQGVLFTDTDTALKLYPEYFKKYFGKLIPPTDNKFAALNSAFWSGGSFVYVPKNVKVTLPLQAYFRINAKNFGQFERTLIIADEGSEVTYQEGCSAPVYATESLHAAVVEIYVGKNATVRYVTVQNWSSDVYNLVTKRARVEENGSMQWLDVNIGSKLTMKYPSCYLVGRGAKGETLSLAIAGKGQIQDTGAKMIHIAPDTTSNILSKSISFSGGTTAFRGVVQVNSAAKGTKTKTKCDAMILDNDSGSDTYPNLQVDTKDVVATHEATVSKIEEEQIFYLMSRGLSRGEAESLIVNGFADSIIKELPIEYGMEIKRVLETEFETKQG</sequence>
<feature type="domain" description="SUF system FeS cluster assembly SufBD N-terminal" evidence="3">
    <location>
        <begin position="133"/>
        <end position="198"/>
    </location>
</feature>
<dbReference type="Pfam" id="PF19295">
    <property type="entry name" value="SufBD_N"/>
    <property type="match status" value="1"/>
</dbReference>
<dbReference type="InterPro" id="IPR045595">
    <property type="entry name" value="SufBD_N"/>
</dbReference>
<dbReference type="PANTHER" id="PTHR30508">
    <property type="entry name" value="FES CLUSTER ASSEMBLY PROTEIN SUF"/>
    <property type="match status" value="1"/>
</dbReference>
<proteinExistence type="inferred from homology"/>
<feature type="domain" description="SUF system FeS cluster assembly SufBD core" evidence="2">
    <location>
        <begin position="201"/>
        <end position="435"/>
    </location>
</feature>
<dbReference type="InterPro" id="IPR011542">
    <property type="entry name" value="SUF_FeS_clus_asmbl_SufD"/>
</dbReference>